<proteinExistence type="predicted"/>
<protein>
    <submittedName>
        <fullName evidence="2">Uncharacterized protein</fullName>
    </submittedName>
</protein>
<evidence type="ECO:0000313" key="3">
    <source>
        <dbReference type="Proteomes" id="UP001595850"/>
    </source>
</evidence>
<keyword evidence="3" id="KW-1185">Reference proteome</keyword>
<dbReference type="EMBL" id="JBHSBM010000023">
    <property type="protein sequence ID" value="MFC4060726.1"/>
    <property type="molecule type" value="Genomic_DNA"/>
</dbReference>
<sequence length="91" mass="10012">MAADDDLTRSAEEQTRSEQELARRLREAHRRVRVLPAPPEVKQRLAKRLLAICDAAKHDVPHAAARLESFLISLDDLVSDTGSAGNIAEGD</sequence>
<comment type="caution">
    <text evidence="2">The sequence shown here is derived from an EMBL/GenBank/DDBJ whole genome shotgun (WGS) entry which is preliminary data.</text>
</comment>
<dbReference type="RefSeq" id="WP_377290241.1">
    <property type="nucleotide sequence ID" value="NZ_JBHSBM010000023.1"/>
</dbReference>
<evidence type="ECO:0000256" key="1">
    <source>
        <dbReference type="SAM" id="MobiDB-lite"/>
    </source>
</evidence>
<name>A0ABV8I9A1_9ACTN</name>
<evidence type="ECO:0000313" key="2">
    <source>
        <dbReference type="EMBL" id="MFC4060726.1"/>
    </source>
</evidence>
<feature type="region of interest" description="Disordered" evidence="1">
    <location>
        <begin position="1"/>
        <end position="23"/>
    </location>
</feature>
<accession>A0ABV8I9A1</accession>
<dbReference type="Proteomes" id="UP001595850">
    <property type="component" value="Unassembled WGS sequence"/>
</dbReference>
<reference evidence="3" key="1">
    <citation type="journal article" date="2019" name="Int. J. Syst. Evol. Microbiol.">
        <title>The Global Catalogue of Microorganisms (GCM) 10K type strain sequencing project: providing services to taxonomists for standard genome sequencing and annotation.</title>
        <authorList>
            <consortium name="The Broad Institute Genomics Platform"/>
            <consortium name="The Broad Institute Genome Sequencing Center for Infectious Disease"/>
            <person name="Wu L."/>
            <person name="Ma J."/>
        </authorList>
    </citation>
    <scope>NUCLEOTIDE SEQUENCE [LARGE SCALE GENOMIC DNA]</scope>
    <source>
        <strain evidence="3">TBRC 4489</strain>
    </source>
</reference>
<gene>
    <name evidence="2" type="ORF">ACFOWE_20680</name>
</gene>
<organism evidence="2 3">
    <name type="scientific">Planomonospora corallina</name>
    <dbReference type="NCBI Taxonomy" id="1806052"/>
    <lineage>
        <taxon>Bacteria</taxon>
        <taxon>Bacillati</taxon>
        <taxon>Actinomycetota</taxon>
        <taxon>Actinomycetes</taxon>
        <taxon>Streptosporangiales</taxon>
        <taxon>Streptosporangiaceae</taxon>
        <taxon>Planomonospora</taxon>
    </lineage>
</organism>